<evidence type="ECO:0000256" key="2">
    <source>
        <dbReference type="SAM" id="Phobius"/>
    </source>
</evidence>
<feature type="transmembrane region" description="Helical" evidence="2">
    <location>
        <begin position="224"/>
        <end position="241"/>
    </location>
</feature>
<dbReference type="InterPro" id="IPR026620">
    <property type="entry name" value="TMEM177"/>
</dbReference>
<evidence type="ECO:0000313" key="3">
    <source>
        <dbReference type="EMBL" id="CAB3385911.1"/>
    </source>
</evidence>
<evidence type="ECO:0000313" key="4">
    <source>
        <dbReference type="Proteomes" id="UP000494165"/>
    </source>
</evidence>
<feature type="compositionally biased region" description="Basic and acidic residues" evidence="1">
    <location>
        <begin position="352"/>
        <end position="366"/>
    </location>
</feature>
<comment type="caution">
    <text evidence="3">The sequence shown here is derived from an EMBL/GenBank/DDBJ whole genome shotgun (WGS) entry which is preliminary data.</text>
</comment>
<reference evidence="3 4" key="1">
    <citation type="submission" date="2020-04" db="EMBL/GenBank/DDBJ databases">
        <authorList>
            <person name="Alioto T."/>
            <person name="Alioto T."/>
            <person name="Gomez Garrido J."/>
        </authorList>
    </citation>
    <scope>NUCLEOTIDE SEQUENCE [LARGE SCALE GENOMIC DNA]</scope>
</reference>
<organism evidence="3 4">
    <name type="scientific">Cloeon dipterum</name>
    <dbReference type="NCBI Taxonomy" id="197152"/>
    <lineage>
        <taxon>Eukaryota</taxon>
        <taxon>Metazoa</taxon>
        <taxon>Ecdysozoa</taxon>
        <taxon>Arthropoda</taxon>
        <taxon>Hexapoda</taxon>
        <taxon>Insecta</taxon>
        <taxon>Pterygota</taxon>
        <taxon>Palaeoptera</taxon>
        <taxon>Ephemeroptera</taxon>
        <taxon>Pisciforma</taxon>
        <taxon>Baetidae</taxon>
        <taxon>Cloeon</taxon>
    </lineage>
</organism>
<proteinExistence type="predicted"/>
<sequence length="366" mass="41212">MNKVPTKNAMAGSKPVQNPTKNWFLTNAGRRFTLGAAVVAGATTFCMHYIPNTFLLDKYKQFYQMFRGVSEVEVEPYIAKLGEEVMDKLGYHRNDKQLYRYFTAYGFDALHLGSTFSKYGVLIGVPSNFYFKSKADIEYNNITVQGEPIKQKATPEDKDQLLDSLILSDKAKQFALGVQIYEANTAEIFNQSVAPSASIVAYYALSTHFNQKLNGYARPVSYRAFMYTMLGAFVTGMYYCLRDVSTHTMEKQADRKVAKLGLEHAEGGVEYYSKILQRNKVLRRVMGSKGESLFTVSGDVESLVFTPHVPITQRLIGCKKILEELNANPGLAEVTKAPEKSSKRLSPLFMDSKTEEVQSEMKKLNK</sequence>
<dbReference type="AlphaFoldDB" id="A0A8S1DXQ3"/>
<name>A0A8S1DXQ3_9INSE</name>
<dbReference type="PANTHER" id="PTHR21824">
    <property type="entry name" value="TRANSMEMBRANE PROTEIN 177"/>
    <property type="match status" value="1"/>
</dbReference>
<gene>
    <name evidence="3" type="ORF">CLODIP_2_CD08716</name>
</gene>
<protein>
    <recommendedName>
        <fullName evidence="5">Transmembrane protein 177</fullName>
    </recommendedName>
</protein>
<dbReference type="OrthoDB" id="110174at2759"/>
<keyword evidence="2" id="KW-0812">Transmembrane</keyword>
<dbReference type="Proteomes" id="UP000494165">
    <property type="component" value="Unassembled WGS sequence"/>
</dbReference>
<keyword evidence="4" id="KW-1185">Reference proteome</keyword>
<dbReference type="GO" id="GO:0016020">
    <property type="term" value="C:membrane"/>
    <property type="evidence" value="ECO:0007669"/>
    <property type="project" value="TreeGrafter"/>
</dbReference>
<evidence type="ECO:0008006" key="5">
    <source>
        <dbReference type="Google" id="ProtNLM"/>
    </source>
</evidence>
<dbReference type="EMBL" id="CADEPI010000439">
    <property type="protein sequence ID" value="CAB3385911.1"/>
    <property type="molecule type" value="Genomic_DNA"/>
</dbReference>
<feature type="region of interest" description="Disordered" evidence="1">
    <location>
        <begin position="336"/>
        <end position="366"/>
    </location>
</feature>
<keyword evidence="2" id="KW-1133">Transmembrane helix</keyword>
<evidence type="ECO:0000256" key="1">
    <source>
        <dbReference type="SAM" id="MobiDB-lite"/>
    </source>
</evidence>
<accession>A0A8S1DXQ3</accession>
<dbReference type="PANTHER" id="PTHR21824:SF4">
    <property type="entry name" value="TRANSMEMBRANE PROTEIN 177"/>
    <property type="match status" value="1"/>
</dbReference>
<keyword evidence="2" id="KW-0472">Membrane</keyword>